<dbReference type="EMBL" id="JACXVP010000002">
    <property type="protein sequence ID" value="KAG5623407.1"/>
    <property type="molecule type" value="Genomic_DNA"/>
</dbReference>
<keyword evidence="3" id="KW-1185">Reference proteome</keyword>
<name>A0A9J6AHA7_SOLCO</name>
<dbReference type="OrthoDB" id="1317985at2759"/>
<sequence>MDTDYDGSRLILRMNVIERSPIEPTNSFNDNDSVENDNLGDQPKESFCDHSNDNWVMIQ</sequence>
<comment type="caution">
    <text evidence="2">The sequence shown here is derived from an EMBL/GenBank/DDBJ whole genome shotgun (WGS) entry which is preliminary data.</text>
</comment>
<evidence type="ECO:0000256" key="1">
    <source>
        <dbReference type="SAM" id="MobiDB-lite"/>
    </source>
</evidence>
<gene>
    <name evidence="2" type="ORF">H5410_008625</name>
</gene>
<protein>
    <submittedName>
        <fullName evidence="2">Uncharacterized protein</fullName>
    </submittedName>
</protein>
<organism evidence="2 3">
    <name type="scientific">Solanum commersonii</name>
    <name type="common">Commerson's wild potato</name>
    <name type="synonym">Commerson's nightshade</name>
    <dbReference type="NCBI Taxonomy" id="4109"/>
    <lineage>
        <taxon>Eukaryota</taxon>
        <taxon>Viridiplantae</taxon>
        <taxon>Streptophyta</taxon>
        <taxon>Embryophyta</taxon>
        <taxon>Tracheophyta</taxon>
        <taxon>Spermatophyta</taxon>
        <taxon>Magnoliopsida</taxon>
        <taxon>eudicotyledons</taxon>
        <taxon>Gunneridae</taxon>
        <taxon>Pentapetalae</taxon>
        <taxon>asterids</taxon>
        <taxon>lamiids</taxon>
        <taxon>Solanales</taxon>
        <taxon>Solanaceae</taxon>
        <taxon>Solanoideae</taxon>
        <taxon>Solaneae</taxon>
        <taxon>Solanum</taxon>
    </lineage>
</organism>
<proteinExistence type="predicted"/>
<accession>A0A9J6AHA7</accession>
<dbReference type="AlphaFoldDB" id="A0A9J6AHA7"/>
<evidence type="ECO:0000313" key="2">
    <source>
        <dbReference type="EMBL" id="KAG5623407.1"/>
    </source>
</evidence>
<reference evidence="2 3" key="1">
    <citation type="submission" date="2020-09" db="EMBL/GenBank/DDBJ databases">
        <title>De no assembly of potato wild relative species, Solanum commersonii.</title>
        <authorList>
            <person name="Cho K."/>
        </authorList>
    </citation>
    <scope>NUCLEOTIDE SEQUENCE [LARGE SCALE GENOMIC DNA]</scope>
    <source>
        <strain evidence="2">LZ3.2</strain>
        <tissue evidence="2">Leaf</tissue>
    </source>
</reference>
<evidence type="ECO:0000313" key="3">
    <source>
        <dbReference type="Proteomes" id="UP000824120"/>
    </source>
</evidence>
<feature type="region of interest" description="Disordered" evidence="1">
    <location>
        <begin position="22"/>
        <end position="53"/>
    </location>
</feature>
<dbReference type="Proteomes" id="UP000824120">
    <property type="component" value="Chromosome 2"/>
</dbReference>
<feature type="compositionally biased region" description="Basic and acidic residues" evidence="1">
    <location>
        <begin position="42"/>
        <end position="52"/>
    </location>
</feature>